<dbReference type="EMBL" id="CAJNOL010015749">
    <property type="protein sequence ID" value="CAF1672784.1"/>
    <property type="molecule type" value="Genomic_DNA"/>
</dbReference>
<dbReference type="EMBL" id="CAJNOH010013856">
    <property type="protein sequence ID" value="CAF1549750.1"/>
    <property type="molecule type" value="Genomic_DNA"/>
</dbReference>
<proteinExistence type="predicted"/>
<dbReference type="PANTHER" id="PTHR47611:SF3">
    <property type="entry name" value="HAT C-TERMINAL DIMERISATION DOMAIN-CONTAINING PROTEIN"/>
    <property type="match status" value="1"/>
</dbReference>
<accession>A0A815WWB8</accession>
<comment type="caution">
    <text evidence="2">The sequence shown here is derived from an EMBL/GenBank/DDBJ whole genome shotgun (WGS) entry which is preliminary data.</text>
</comment>
<evidence type="ECO:0000313" key="4">
    <source>
        <dbReference type="Proteomes" id="UP000663854"/>
    </source>
</evidence>
<dbReference type="AlphaFoldDB" id="A0A815WWB8"/>
<gene>
    <name evidence="3" type="ORF">JXQ802_LOCUS57867</name>
    <name evidence="2" type="ORF">PYM288_LOCUS41263</name>
</gene>
<evidence type="ECO:0000259" key="1">
    <source>
        <dbReference type="Pfam" id="PF05699"/>
    </source>
</evidence>
<feature type="domain" description="HAT C-terminal dimerisation" evidence="1">
    <location>
        <begin position="146"/>
        <end position="213"/>
    </location>
</feature>
<dbReference type="Proteomes" id="UP000663870">
    <property type="component" value="Unassembled WGS sequence"/>
</dbReference>
<dbReference type="Pfam" id="PF05699">
    <property type="entry name" value="Dimer_Tnp_hAT"/>
    <property type="match status" value="1"/>
</dbReference>
<dbReference type="GO" id="GO:0046983">
    <property type="term" value="F:protein dimerization activity"/>
    <property type="evidence" value="ECO:0007669"/>
    <property type="project" value="InterPro"/>
</dbReference>
<evidence type="ECO:0000313" key="2">
    <source>
        <dbReference type="EMBL" id="CAF1549750.1"/>
    </source>
</evidence>
<dbReference type="Proteomes" id="UP000663854">
    <property type="component" value="Unassembled WGS sequence"/>
</dbReference>
<organism evidence="2 4">
    <name type="scientific">Rotaria sordida</name>
    <dbReference type="NCBI Taxonomy" id="392033"/>
    <lineage>
        <taxon>Eukaryota</taxon>
        <taxon>Metazoa</taxon>
        <taxon>Spiralia</taxon>
        <taxon>Gnathifera</taxon>
        <taxon>Rotifera</taxon>
        <taxon>Eurotatoria</taxon>
        <taxon>Bdelloidea</taxon>
        <taxon>Philodinida</taxon>
        <taxon>Philodinidae</taxon>
        <taxon>Rotaria</taxon>
    </lineage>
</organism>
<dbReference type="SUPFAM" id="SSF53098">
    <property type="entry name" value="Ribonuclease H-like"/>
    <property type="match status" value="1"/>
</dbReference>
<dbReference type="InterPro" id="IPR012337">
    <property type="entry name" value="RNaseH-like_sf"/>
</dbReference>
<dbReference type="InterPro" id="IPR008906">
    <property type="entry name" value="HATC_C_dom"/>
</dbReference>
<keyword evidence="5" id="KW-1185">Reference proteome</keyword>
<evidence type="ECO:0000313" key="5">
    <source>
        <dbReference type="Proteomes" id="UP000663870"/>
    </source>
</evidence>
<dbReference type="PANTHER" id="PTHR47611">
    <property type="entry name" value="HAT DIMERISATION DOMAIN, C-TERMINAL"/>
    <property type="match status" value="1"/>
</dbReference>
<name>A0A815WWB8_9BILA</name>
<reference evidence="2" key="1">
    <citation type="submission" date="2021-02" db="EMBL/GenBank/DDBJ databases">
        <authorList>
            <person name="Nowell W R."/>
        </authorList>
    </citation>
    <scope>NUCLEOTIDE SEQUENCE</scope>
</reference>
<protein>
    <recommendedName>
        <fullName evidence="1">HAT C-terminal dimerisation domain-containing protein</fullName>
    </recommendedName>
</protein>
<sequence>MSLENQTTDLPLVEKIKDTLRADIEERFKKVYEDKLMILCTGLDPCWKKFSFVQRFLYQNYGATLSIFSKLQVFEAKQTAYQYLNEKFSLLLGNNMSGSVSNVQHEKEQKTEFDLFDILITNSNVTLSTTRDSKLFLYENELGIYRNANPLEWRSLNKIKYPILSQLTYIYLCISATSVPSERTFSTAGLLTSDRRLRLTPENADILMFLNKNS</sequence>
<evidence type="ECO:0000313" key="3">
    <source>
        <dbReference type="EMBL" id="CAF1672784.1"/>
    </source>
</evidence>